<protein>
    <submittedName>
        <fullName evidence="4">Hypoxanthine-guanine phosphoribosyltransferase</fullName>
    </submittedName>
</protein>
<comment type="caution">
    <text evidence="4">The sequence shown here is derived from an EMBL/GenBank/DDBJ whole genome shotgun (WGS) entry which is preliminary data.</text>
</comment>
<keyword evidence="4" id="KW-0808">Transferase</keyword>
<dbReference type="NCBIfam" id="NF006605">
    <property type="entry name" value="PRK09162.1"/>
    <property type="match status" value="1"/>
</dbReference>
<sequence>MKFFSSLEQVNENAKCLFNLQEVEQALDVVVQQLTNDFANESPVVLGVMRGALPMMGYVVPRLSFYLEVDYVHATRYQENLGTRELMWLHEPHVGLKDRRVLLIDDILDRGITLKAIADKCYELGAKDVKIAVLCQKQIANFSPAISADYVALLVPDAYVFGYGMDYEGGWRNAPGIYELTNTSE</sequence>
<accession>A0ABQ3B0N4</accession>
<evidence type="ECO:0000256" key="1">
    <source>
        <dbReference type="ARBA" id="ARBA00048811"/>
    </source>
</evidence>
<evidence type="ECO:0000313" key="4">
    <source>
        <dbReference type="EMBL" id="GGY72690.1"/>
    </source>
</evidence>
<dbReference type="Gene3D" id="3.40.50.2020">
    <property type="match status" value="1"/>
</dbReference>
<evidence type="ECO:0000259" key="3">
    <source>
        <dbReference type="Pfam" id="PF00156"/>
    </source>
</evidence>
<keyword evidence="4" id="KW-0328">Glycosyltransferase</keyword>
<keyword evidence="5" id="KW-1185">Reference proteome</keyword>
<dbReference type="PANTHER" id="PTHR43340">
    <property type="entry name" value="HYPOXANTHINE-GUANINE PHOSPHORIBOSYLTRANSFERASE"/>
    <property type="match status" value="1"/>
</dbReference>
<comment type="catalytic activity">
    <reaction evidence="2">
        <text>IMP + diphosphate = hypoxanthine + 5-phospho-alpha-D-ribose 1-diphosphate</text>
        <dbReference type="Rhea" id="RHEA:17973"/>
        <dbReference type="ChEBI" id="CHEBI:17368"/>
        <dbReference type="ChEBI" id="CHEBI:33019"/>
        <dbReference type="ChEBI" id="CHEBI:58017"/>
        <dbReference type="ChEBI" id="CHEBI:58053"/>
        <dbReference type="EC" id="2.4.2.8"/>
    </reaction>
    <physiologicalReaction direction="right-to-left" evidence="2">
        <dbReference type="Rhea" id="RHEA:17975"/>
    </physiologicalReaction>
</comment>
<dbReference type="RefSeq" id="WP_189417558.1">
    <property type="nucleotide sequence ID" value="NZ_BMYZ01000001.1"/>
</dbReference>
<organism evidence="4 5">
    <name type="scientific">Cellvibrio zantedeschiae</name>
    <dbReference type="NCBI Taxonomy" id="1237077"/>
    <lineage>
        <taxon>Bacteria</taxon>
        <taxon>Pseudomonadati</taxon>
        <taxon>Pseudomonadota</taxon>
        <taxon>Gammaproteobacteria</taxon>
        <taxon>Cellvibrionales</taxon>
        <taxon>Cellvibrionaceae</taxon>
        <taxon>Cellvibrio</taxon>
    </lineage>
</organism>
<dbReference type="PANTHER" id="PTHR43340:SF1">
    <property type="entry name" value="HYPOXANTHINE PHOSPHORIBOSYLTRANSFERASE"/>
    <property type="match status" value="1"/>
</dbReference>
<evidence type="ECO:0000313" key="5">
    <source>
        <dbReference type="Proteomes" id="UP000619761"/>
    </source>
</evidence>
<dbReference type="InterPro" id="IPR000836">
    <property type="entry name" value="PRTase_dom"/>
</dbReference>
<dbReference type="Proteomes" id="UP000619761">
    <property type="component" value="Unassembled WGS sequence"/>
</dbReference>
<dbReference type="InterPro" id="IPR050408">
    <property type="entry name" value="HGPRT"/>
</dbReference>
<evidence type="ECO:0000256" key="2">
    <source>
        <dbReference type="ARBA" id="ARBA00049402"/>
    </source>
</evidence>
<feature type="domain" description="Phosphoribosyltransferase" evidence="3">
    <location>
        <begin position="17"/>
        <end position="144"/>
    </location>
</feature>
<reference evidence="5" key="1">
    <citation type="journal article" date="2019" name="Int. J. Syst. Evol. Microbiol.">
        <title>The Global Catalogue of Microorganisms (GCM) 10K type strain sequencing project: providing services to taxonomists for standard genome sequencing and annotation.</title>
        <authorList>
            <consortium name="The Broad Institute Genomics Platform"/>
            <consortium name="The Broad Institute Genome Sequencing Center for Infectious Disease"/>
            <person name="Wu L."/>
            <person name="Ma J."/>
        </authorList>
    </citation>
    <scope>NUCLEOTIDE SEQUENCE [LARGE SCALE GENOMIC DNA]</scope>
    <source>
        <strain evidence="5">KCTC 32239</strain>
    </source>
</reference>
<name>A0ABQ3B0N4_9GAMM</name>
<dbReference type="InterPro" id="IPR029057">
    <property type="entry name" value="PRTase-like"/>
</dbReference>
<dbReference type="Pfam" id="PF00156">
    <property type="entry name" value="Pribosyltran"/>
    <property type="match status" value="1"/>
</dbReference>
<dbReference type="SUPFAM" id="SSF53271">
    <property type="entry name" value="PRTase-like"/>
    <property type="match status" value="1"/>
</dbReference>
<comment type="catalytic activity">
    <reaction evidence="1">
        <text>GMP + diphosphate = guanine + 5-phospho-alpha-D-ribose 1-diphosphate</text>
        <dbReference type="Rhea" id="RHEA:25424"/>
        <dbReference type="ChEBI" id="CHEBI:16235"/>
        <dbReference type="ChEBI" id="CHEBI:33019"/>
        <dbReference type="ChEBI" id="CHEBI:58017"/>
        <dbReference type="ChEBI" id="CHEBI:58115"/>
        <dbReference type="EC" id="2.4.2.8"/>
    </reaction>
    <physiologicalReaction direction="right-to-left" evidence="1">
        <dbReference type="Rhea" id="RHEA:25426"/>
    </physiologicalReaction>
</comment>
<proteinExistence type="predicted"/>
<dbReference type="CDD" id="cd06223">
    <property type="entry name" value="PRTases_typeI"/>
    <property type="match status" value="1"/>
</dbReference>
<gene>
    <name evidence="4" type="ORF">GCM10011613_17130</name>
</gene>
<dbReference type="EMBL" id="BMYZ01000001">
    <property type="protein sequence ID" value="GGY72690.1"/>
    <property type="molecule type" value="Genomic_DNA"/>
</dbReference>
<dbReference type="GO" id="GO:0016757">
    <property type="term" value="F:glycosyltransferase activity"/>
    <property type="evidence" value="ECO:0007669"/>
    <property type="project" value="UniProtKB-KW"/>
</dbReference>